<dbReference type="OrthoDB" id="9815663at2"/>
<dbReference type="KEGG" id="pbf:CFX0092_A0012"/>
<protein>
    <submittedName>
        <fullName evidence="1">Monogalactosyldiacylglycerol synthase</fullName>
    </submittedName>
</protein>
<proteinExistence type="predicted"/>
<sequence>MINLYDTHKQHIGAITEAQLQFLQDSMEEESLEDQDYYLEPATLDYLEARGADGELLALLRGALGEHDGLTVRWNRSE</sequence>
<dbReference type="Proteomes" id="UP000215027">
    <property type="component" value="Chromosome I"/>
</dbReference>
<evidence type="ECO:0000313" key="1">
    <source>
        <dbReference type="EMBL" id="CUS01893.1"/>
    </source>
</evidence>
<reference evidence="1" key="1">
    <citation type="submission" date="2016-01" db="EMBL/GenBank/DDBJ databases">
        <authorList>
            <person name="Mcilroy J.S."/>
            <person name="Karst M S."/>
            <person name="Albertsen M."/>
        </authorList>
    </citation>
    <scope>NUCLEOTIDE SEQUENCE</scope>
    <source>
        <strain evidence="1">Cfx-K</strain>
    </source>
</reference>
<organism evidence="1 2">
    <name type="scientific">Candidatus Promineifilum breve</name>
    <dbReference type="NCBI Taxonomy" id="1806508"/>
    <lineage>
        <taxon>Bacteria</taxon>
        <taxon>Bacillati</taxon>
        <taxon>Chloroflexota</taxon>
        <taxon>Ardenticatenia</taxon>
        <taxon>Candidatus Promineifilales</taxon>
        <taxon>Candidatus Promineifilaceae</taxon>
        <taxon>Candidatus Promineifilum</taxon>
    </lineage>
</organism>
<accession>A0A170PD95</accession>
<evidence type="ECO:0000313" key="2">
    <source>
        <dbReference type="Proteomes" id="UP000215027"/>
    </source>
</evidence>
<gene>
    <name evidence="1" type="ORF">CFX0092_A0012</name>
</gene>
<keyword evidence="2" id="KW-1185">Reference proteome</keyword>
<dbReference type="EMBL" id="LN890655">
    <property type="protein sequence ID" value="CUS01893.1"/>
    <property type="molecule type" value="Genomic_DNA"/>
</dbReference>
<dbReference type="AlphaFoldDB" id="A0A170PD95"/>
<name>A0A170PD95_9CHLR</name>
<dbReference type="RefSeq" id="WP_095041570.1">
    <property type="nucleotide sequence ID" value="NZ_LN890655.1"/>
</dbReference>